<evidence type="ECO:0000259" key="3">
    <source>
        <dbReference type="PROSITE" id="PS51371"/>
    </source>
</evidence>
<dbReference type="SMART" id="SM00116">
    <property type="entry name" value="CBS"/>
    <property type="match status" value="2"/>
</dbReference>
<dbReference type="InterPro" id="IPR046342">
    <property type="entry name" value="CBS_dom_sf"/>
</dbReference>
<dbReference type="STRING" id="888061.AXF15_09715"/>
<dbReference type="Proteomes" id="UP000063964">
    <property type="component" value="Chromosome"/>
</dbReference>
<dbReference type="InterPro" id="IPR051257">
    <property type="entry name" value="Diverse_CBS-Domain"/>
</dbReference>
<dbReference type="AlphaFoldDB" id="A0A109W6A7"/>
<dbReference type="OrthoDB" id="9790355at2"/>
<dbReference type="Pfam" id="PF00571">
    <property type="entry name" value="CBS"/>
    <property type="match status" value="2"/>
</dbReference>
<evidence type="ECO:0000313" key="5">
    <source>
        <dbReference type="Proteomes" id="UP000063964"/>
    </source>
</evidence>
<dbReference type="PROSITE" id="PS51371">
    <property type="entry name" value="CBS"/>
    <property type="match status" value="2"/>
</dbReference>
<dbReference type="RefSeq" id="WP_066606668.1">
    <property type="nucleotide sequence ID" value="NZ_CP014230.1"/>
</dbReference>
<feature type="domain" description="CBS" evidence="3">
    <location>
        <begin position="8"/>
        <end position="65"/>
    </location>
</feature>
<dbReference type="EMBL" id="CP014230">
    <property type="protein sequence ID" value="AMD93348.1"/>
    <property type="molecule type" value="Genomic_DNA"/>
</dbReference>
<keyword evidence="1 2" id="KW-0129">CBS domain</keyword>
<dbReference type="SUPFAM" id="SSF54631">
    <property type="entry name" value="CBS-domain pair"/>
    <property type="match status" value="1"/>
</dbReference>
<sequence length="150" mass="16234">MRTAKDIMTSPAITIGPDADITEAAKILLDRDINGLPVVDDSGRVVGIICQSDLVRMQKSLPIPSLFTLLDGFVPLSTTALLETEVKRIAASKVADAMTRKVEFISPDTGVDIIATLMVDKQFHTLPVVDQGRLVGVVGKRDILRTLLPR</sequence>
<dbReference type="Gene3D" id="3.10.580.10">
    <property type="entry name" value="CBS-domain"/>
    <property type="match status" value="1"/>
</dbReference>
<gene>
    <name evidence="4" type="ORF">AXF15_09715</name>
</gene>
<dbReference type="CDD" id="cd04586">
    <property type="entry name" value="CBS_pair_BON_assoc"/>
    <property type="match status" value="1"/>
</dbReference>
<reference evidence="5" key="1">
    <citation type="submission" date="2016-02" db="EMBL/GenBank/DDBJ databases">
        <authorList>
            <person name="Holder M.E."/>
            <person name="Ajami N.J."/>
            <person name="Petrosino J.F."/>
        </authorList>
    </citation>
    <scope>NUCLEOTIDE SEQUENCE [LARGE SCALE GENOMIC DNA]</scope>
    <source>
        <strain evidence="5">DSM 12838</strain>
    </source>
</reference>
<evidence type="ECO:0000256" key="2">
    <source>
        <dbReference type="PROSITE-ProRule" id="PRU00703"/>
    </source>
</evidence>
<protein>
    <recommendedName>
        <fullName evidence="3">CBS domain-containing protein</fullName>
    </recommendedName>
</protein>
<dbReference type="InterPro" id="IPR000644">
    <property type="entry name" value="CBS_dom"/>
</dbReference>
<organism evidence="4 5">
    <name type="scientific">Desulfomicrobium orale DSM 12838</name>
    <dbReference type="NCBI Taxonomy" id="888061"/>
    <lineage>
        <taxon>Bacteria</taxon>
        <taxon>Pseudomonadati</taxon>
        <taxon>Thermodesulfobacteriota</taxon>
        <taxon>Desulfovibrionia</taxon>
        <taxon>Desulfovibrionales</taxon>
        <taxon>Desulfomicrobiaceae</taxon>
        <taxon>Desulfomicrobium</taxon>
    </lineage>
</organism>
<keyword evidence="5" id="KW-1185">Reference proteome</keyword>
<dbReference type="PANTHER" id="PTHR43080">
    <property type="entry name" value="CBS DOMAIN-CONTAINING PROTEIN CBSX3, MITOCHONDRIAL"/>
    <property type="match status" value="1"/>
</dbReference>
<dbReference type="PANTHER" id="PTHR43080:SF2">
    <property type="entry name" value="CBS DOMAIN-CONTAINING PROTEIN"/>
    <property type="match status" value="1"/>
</dbReference>
<evidence type="ECO:0000313" key="4">
    <source>
        <dbReference type="EMBL" id="AMD93348.1"/>
    </source>
</evidence>
<accession>A0A109W6A7</accession>
<name>A0A109W6A7_9BACT</name>
<proteinExistence type="predicted"/>
<feature type="domain" description="CBS" evidence="3">
    <location>
        <begin position="98"/>
        <end position="150"/>
    </location>
</feature>
<dbReference type="KEGG" id="doa:AXF15_09715"/>
<evidence type="ECO:0000256" key="1">
    <source>
        <dbReference type="ARBA" id="ARBA00023122"/>
    </source>
</evidence>